<gene>
    <name evidence="2" type="ORF">ANTHOS_257</name>
</gene>
<name>A0A7U3T8Z0_9CAUD</name>
<dbReference type="Proteomes" id="UP000595318">
    <property type="component" value="Segment"/>
</dbReference>
<sequence>MSFRGSLKVLVIVGFLFAVGKGISYAIVHF</sequence>
<proteinExistence type="predicted"/>
<feature type="transmembrane region" description="Helical" evidence="1">
    <location>
        <begin position="7"/>
        <end position="28"/>
    </location>
</feature>
<reference evidence="2 3" key="1">
    <citation type="submission" date="2020-11" db="EMBL/GenBank/DDBJ databases">
        <authorList>
            <person name="Agnes T.J."/>
            <person name="Ahmed A."/>
            <person name="Ahmed S."/>
            <person name="Barragan J.M."/>
            <person name="Baumgarten L.N."/>
            <person name="Christian S."/>
            <person name="Coyne C."/>
            <person name="Dadzie B."/>
            <person name="Deng B.C."/>
            <person name="Dickerson K."/>
            <person name="Dozier E."/>
            <person name="Farooq M."/>
            <person name="Hennigan A.J."/>
            <person name="Kang D."/>
            <person name="Khan A."/>
            <person name="Khan Z.K."/>
            <person name="Kjerulf A.B."/>
            <person name="Kolosey V."/>
            <person name="Lee V.H."/>
            <person name="Llontop-Maldonado V."/>
            <person name="Lu N."/>
            <person name="Majekodunmi A."/>
            <person name="Malik H.W."/>
            <person name="Marcellino S.C."/>
            <person name="Michelin M.A."/>
            <person name="Mitchell K."/>
            <person name="Ogunsan O."/>
            <person name="Patel B.R."/>
            <person name="Smith A."/>
            <person name="Sweeney P."/>
            <person name="Vaishnav N."/>
            <person name="Wallace S.A."/>
            <person name="Warfield J.C."/>
            <person name="Worrent L.D."/>
            <person name="Zehra A."/>
            <person name="Avazpour P."/>
            <person name="Kim F.M."/>
            <person name="Mason K."/>
            <person name="Nguyen D.A."/>
            <person name="Pettit S.M."/>
            <person name="Zhou O.J."/>
            <person name="Brissett D.L."/>
            <person name="Gualtieri C."/>
            <person name="Hufford T.M."/>
            <person name="Ko J.M."/>
            <person name="Novak J.K."/>
            <person name="Smith Z.M."/>
            <person name="Erill I."/>
            <person name="Caruso S.M."/>
        </authorList>
    </citation>
    <scope>NUCLEOTIDE SEQUENCE [LARGE SCALE GENOMIC DNA]</scope>
</reference>
<accession>A0A7U3T8Z0</accession>
<organism evidence="2 3">
    <name type="scientific">Bacillus phage Anthos</name>
    <dbReference type="NCBI Taxonomy" id="2796502"/>
    <lineage>
        <taxon>Viruses</taxon>
        <taxon>Duplodnaviria</taxon>
        <taxon>Heunggongvirae</taxon>
        <taxon>Uroviricota</taxon>
        <taxon>Caudoviricetes</taxon>
        <taxon>Herelleviridae</taxon>
        <taxon>Bastillevirinae</taxon>
        <taxon>Bequatrovirus</taxon>
        <taxon>Bequatrovirus troll</taxon>
    </lineage>
</organism>
<dbReference type="EMBL" id="MW281503">
    <property type="protein sequence ID" value="QPY77493.1"/>
    <property type="molecule type" value="Genomic_DNA"/>
</dbReference>
<evidence type="ECO:0000313" key="3">
    <source>
        <dbReference type="Proteomes" id="UP000595318"/>
    </source>
</evidence>
<keyword evidence="1" id="KW-0472">Membrane</keyword>
<evidence type="ECO:0000256" key="1">
    <source>
        <dbReference type="SAM" id="Phobius"/>
    </source>
</evidence>
<evidence type="ECO:0000313" key="2">
    <source>
        <dbReference type="EMBL" id="QPY77493.1"/>
    </source>
</evidence>
<keyword evidence="1" id="KW-1133">Transmembrane helix</keyword>
<protein>
    <submittedName>
        <fullName evidence="2">Membrane protein</fullName>
    </submittedName>
</protein>
<keyword evidence="1" id="KW-0812">Transmembrane</keyword>